<dbReference type="EMBL" id="SWLB01000025">
    <property type="protein sequence ID" value="KAF3322277.1"/>
    <property type="molecule type" value="Genomic_DNA"/>
</dbReference>
<feature type="region of interest" description="Disordered" evidence="1">
    <location>
        <begin position="1"/>
        <end position="35"/>
    </location>
</feature>
<gene>
    <name evidence="2" type="ORF">FCM35_KLT13418</name>
</gene>
<keyword evidence="3" id="KW-1185">Reference proteome</keyword>
<name>A0A833QP43_9POAL</name>
<dbReference type="AlphaFoldDB" id="A0A833QP43"/>
<protein>
    <submittedName>
        <fullName evidence="2">IAA-amino acid hydrolase ILR1-like 5</fullName>
    </submittedName>
</protein>
<feature type="compositionally biased region" description="Basic and acidic residues" evidence="1">
    <location>
        <begin position="18"/>
        <end position="33"/>
    </location>
</feature>
<evidence type="ECO:0000313" key="2">
    <source>
        <dbReference type="EMBL" id="KAF3322277.1"/>
    </source>
</evidence>
<evidence type="ECO:0000313" key="3">
    <source>
        <dbReference type="Proteomes" id="UP000623129"/>
    </source>
</evidence>
<keyword evidence="2" id="KW-0378">Hydrolase</keyword>
<accession>A0A833QP43</accession>
<proteinExistence type="predicted"/>
<dbReference type="Proteomes" id="UP000623129">
    <property type="component" value="Unassembled WGS sequence"/>
</dbReference>
<sequence>MPKGLCLPGSLLSTGPDSSHEKAMLTKKDEDKGAGGMVTQKQDELMHVYGSHFHVTMLVEIAKYFTTESTKAKEEGVSASHMIEGTLHGVEAIFSMHVDYTRLPAQFYPIPDPQRLQN</sequence>
<dbReference type="GO" id="GO:0016787">
    <property type="term" value="F:hydrolase activity"/>
    <property type="evidence" value="ECO:0007669"/>
    <property type="project" value="UniProtKB-KW"/>
</dbReference>
<reference evidence="2" key="1">
    <citation type="submission" date="2020-01" db="EMBL/GenBank/DDBJ databases">
        <title>Genome sequence of Kobresia littledalei, the first chromosome-level genome in the family Cyperaceae.</title>
        <authorList>
            <person name="Qu G."/>
        </authorList>
    </citation>
    <scope>NUCLEOTIDE SEQUENCE</scope>
    <source>
        <strain evidence="2">C.B.Clarke</strain>
        <tissue evidence="2">Leaf</tissue>
    </source>
</reference>
<organism evidence="2 3">
    <name type="scientific">Carex littledalei</name>
    <dbReference type="NCBI Taxonomy" id="544730"/>
    <lineage>
        <taxon>Eukaryota</taxon>
        <taxon>Viridiplantae</taxon>
        <taxon>Streptophyta</taxon>
        <taxon>Embryophyta</taxon>
        <taxon>Tracheophyta</taxon>
        <taxon>Spermatophyta</taxon>
        <taxon>Magnoliopsida</taxon>
        <taxon>Liliopsida</taxon>
        <taxon>Poales</taxon>
        <taxon>Cyperaceae</taxon>
        <taxon>Cyperoideae</taxon>
        <taxon>Cariceae</taxon>
        <taxon>Carex</taxon>
        <taxon>Carex subgen. Euthyceras</taxon>
    </lineage>
</organism>
<comment type="caution">
    <text evidence="2">The sequence shown here is derived from an EMBL/GenBank/DDBJ whole genome shotgun (WGS) entry which is preliminary data.</text>
</comment>
<evidence type="ECO:0000256" key="1">
    <source>
        <dbReference type="SAM" id="MobiDB-lite"/>
    </source>
</evidence>
<dbReference type="OrthoDB" id="6119954at2759"/>